<evidence type="ECO:0000256" key="1">
    <source>
        <dbReference type="SAM" id="MobiDB-lite"/>
    </source>
</evidence>
<dbReference type="EMBL" id="UYYB01112138">
    <property type="protein sequence ID" value="VDM81277.1"/>
    <property type="molecule type" value="Genomic_DNA"/>
</dbReference>
<feature type="compositionally biased region" description="Low complexity" evidence="1">
    <location>
        <begin position="30"/>
        <end position="61"/>
    </location>
</feature>
<dbReference type="AlphaFoldDB" id="A0A3P7JYB5"/>
<reference evidence="2 3" key="1">
    <citation type="submission" date="2018-11" db="EMBL/GenBank/DDBJ databases">
        <authorList>
            <consortium name="Pathogen Informatics"/>
        </authorList>
    </citation>
    <scope>NUCLEOTIDE SEQUENCE [LARGE SCALE GENOMIC DNA]</scope>
</reference>
<feature type="non-terminal residue" evidence="2">
    <location>
        <position position="79"/>
    </location>
</feature>
<keyword evidence="3" id="KW-1185">Reference proteome</keyword>
<sequence>MTPGQYQRRSMPRDPDSARNVGEGSTFDPSSTSAISTSTASRLSLSNSRQASASGTSTSGSRFGRRIRPGDGYPTSTES</sequence>
<organism evidence="2 3">
    <name type="scientific">Strongylus vulgaris</name>
    <name type="common">Blood worm</name>
    <dbReference type="NCBI Taxonomy" id="40348"/>
    <lineage>
        <taxon>Eukaryota</taxon>
        <taxon>Metazoa</taxon>
        <taxon>Ecdysozoa</taxon>
        <taxon>Nematoda</taxon>
        <taxon>Chromadorea</taxon>
        <taxon>Rhabditida</taxon>
        <taxon>Rhabditina</taxon>
        <taxon>Rhabditomorpha</taxon>
        <taxon>Strongyloidea</taxon>
        <taxon>Strongylidae</taxon>
        <taxon>Strongylus</taxon>
    </lineage>
</organism>
<gene>
    <name evidence="2" type="ORF">SVUK_LOCUS16275</name>
</gene>
<accession>A0A3P7JYB5</accession>
<evidence type="ECO:0000313" key="3">
    <source>
        <dbReference type="Proteomes" id="UP000270094"/>
    </source>
</evidence>
<feature type="region of interest" description="Disordered" evidence="1">
    <location>
        <begin position="1"/>
        <end position="79"/>
    </location>
</feature>
<dbReference type="Proteomes" id="UP000270094">
    <property type="component" value="Unassembled WGS sequence"/>
</dbReference>
<evidence type="ECO:0000313" key="2">
    <source>
        <dbReference type="EMBL" id="VDM81277.1"/>
    </source>
</evidence>
<proteinExistence type="predicted"/>
<name>A0A3P7JYB5_STRVU</name>
<protein>
    <submittedName>
        <fullName evidence="2">Uncharacterized protein</fullName>
    </submittedName>
</protein>